<evidence type="ECO:0000313" key="3">
    <source>
        <dbReference type="WBParaSite" id="Hba_08653"/>
    </source>
</evidence>
<reference evidence="3" key="1">
    <citation type="submission" date="2016-11" db="UniProtKB">
        <authorList>
            <consortium name="WormBaseParasite"/>
        </authorList>
    </citation>
    <scope>IDENTIFICATION</scope>
</reference>
<keyword evidence="1" id="KW-1133">Transmembrane helix</keyword>
<feature type="transmembrane region" description="Helical" evidence="1">
    <location>
        <begin position="43"/>
        <end position="65"/>
    </location>
</feature>
<evidence type="ECO:0000256" key="1">
    <source>
        <dbReference type="SAM" id="Phobius"/>
    </source>
</evidence>
<keyword evidence="2" id="KW-1185">Reference proteome</keyword>
<dbReference type="AlphaFoldDB" id="A0A1I7WU45"/>
<protein>
    <submittedName>
        <fullName evidence="3">Transmembrane protein</fullName>
    </submittedName>
</protein>
<sequence>MSGSTPNCVKQAMHVNTVIPERSSNFIQKYIRVQNATICWKNFSMVIVLALSFVHLLTMIPNFMFREHRTLPVAKQVRRNNAVQILVTRYALGPLSRMGHQLHLILLVFLNSSILIIIFSFSTYSSILNLFKMNSIVVGPLSASYLA</sequence>
<name>A0A1I7WU45_HETBA</name>
<evidence type="ECO:0000313" key="2">
    <source>
        <dbReference type="Proteomes" id="UP000095283"/>
    </source>
</evidence>
<organism evidence="2 3">
    <name type="scientific">Heterorhabditis bacteriophora</name>
    <name type="common">Entomopathogenic nematode worm</name>
    <dbReference type="NCBI Taxonomy" id="37862"/>
    <lineage>
        <taxon>Eukaryota</taxon>
        <taxon>Metazoa</taxon>
        <taxon>Ecdysozoa</taxon>
        <taxon>Nematoda</taxon>
        <taxon>Chromadorea</taxon>
        <taxon>Rhabditida</taxon>
        <taxon>Rhabditina</taxon>
        <taxon>Rhabditomorpha</taxon>
        <taxon>Strongyloidea</taxon>
        <taxon>Heterorhabditidae</taxon>
        <taxon>Heterorhabditis</taxon>
    </lineage>
</organism>
<dbReference type="WBParaSite" id="Hba_08653">
    <property type="protein sequence ID" value="Hba_08653"/>
    <property type="gene ID" value="Hba_08653"/>
</dbReference>
<keyword evidence="1" id="KW-0472">Membrane</keyword>
<proteinExistence type="predicted"/>
<keyword evidence="1" id="KW-0812">Transmembrane</keyword>
<feature type="transmembrane region" description="Helical" evidence="1">
    <location>
        <begin position="104"/>
        <end position="124"/>
    </location>
</feature>
<dbReference type="Proteomes" id="UP000095283">
    <property type="component" value="Unplaced"/>
</dbReference>
<accession>A0A1I7WU45</accession>